<dbReference type="KEGG" id="ssyi:EKG83_42005"/>
<feature type="transmembrane region" description="Helical" evidence="1">
    <location>
        <begin position="39"/>
        <end position="60"/>
    </location>
</feature>
<evidence type="ECO:0000313" key="2">
    <source>
        <dbReference type="EMBL" id="QFZ23144.1"/>
    </source>
</evidence>
<organism evidence="2 3">
    <name type="scientific">Saccharothrix syringae</name>
    <name type="common">Nocardiopsis syringae</name>
    <dbReference type="NCBI Taxonomy" id="103733"/>
    <lineage>
        <taxon>Bacteria</taxon>
        <taxon>Bacillati</taxon>
        <taxon>Actinomycetota</taxon>
        <taxon>Actinomycetes</taxon>
        <taxon>Pseudonocardiales</taxon>
        <taxon>Pseudonocardiaceae</taxon>
        <taxon>Saccharothrix</taxon>
    </lineage>
</organism>
<reference evidence="3" key="1">
    <citation type="journal article" date="2021" name="Curr. Microbiol.">
        <title>Complete genome of nocamycin-producing strain Saccharothrix syringae NRRL B-16468 reveals the biosynthetic potential for secondary metabolites.</title>
        <authorList>
            <person name="Mo X."/>
            <person name="Yang S."/>
        </authorList>
    </citation>
    <scope>NUCLEOTIDE SEQUENCE [LARGE SCALE GENOMIC DNA]</scope>
    <source>
        <strain evidence="3">ATCC 51364 / DSM 43886 / JCM 6844 / KCTC 9398 / NBRC 14523 / NRRL B-16468 / INA 2240</strain>
    </source>
</reference>
<dbReference type="RefSeq" id="WP_033435803.1">
    <property type="nucleotide sequence ID" value="NZ_CP034550.1"/>
</dbReference>
<evidence type="ECO:0000313" key="3">
    <source>
        <dbReference type="Proteomes" id="UP000325787"/>
    </source>
</evidence>
<dbReference type="OrthoDB" id="3699183at2"/>
<accession>A0A5Q0HB04</accession>
<keyword evidence="1" id="KW-1133">Transmembrane helix</keyword>
<evidence type="ECO:0000256" key="1">
    <source>
        <dbReference type="SAM" id="Phobius"/>
    </source>
</evidence>
<protein>
    <submittedName>
        <fullName evidence="2">Uncharacterized protein</fullName>
    </submittedName>
</protein>
<proteinExistence type="predicted"/>
<keyword evidence="3" id="KW-1185">Reference proteome</keyword>
<dbReference type="EMBL" id="CP034550">
    <property type="protein sequence ID" value="QFZ23144.1"/>
    <property type="molecule type" value="Genomic_DNA"/>
</dbReference>
<keyword evidence="1" id="KW-0472">Membrane</keyword>
<name>A0A5Q0HB04_SACSY</name>
<sequence>MNDTEKLLTEALRLRAERTPPPGPVLAALHRPRRTRKPLLLVLATAATAAAVVVTVTTVARPAAEPAPPAASIPTTAVDPGPAVPTVPLEYRPSWVPDGFVEWQRSYASYGSERHYHRPGADEPLAAQIGFSVRTGDTAQLAATMAGAAPEDRTTILGAPGFYAGDQLYWQVREDRFLSVTTQGVPDARTVARRFAEHVEPDDRRVRVPLSFAGSTAFTTSELGDPGWSTRVDAEHRGRRYIVALTTMTPAKTGEREVTARGRTAWYTETPAGSLSVPMGPGLRLTVSGWDADRGPASAGELVEVADLVVVDPEPQARW</sequence>
<dbReference type="AlphaFoldDB" id="A0A5Q0HB04"/>
<gene>
    <name evidence="2" type="ORF">EKG83_42005</name>
</gene>
<dbReference type="Proteomes" id="UP000325787">
    <property type="component" value="Chromosome"/>
</dbReference>
<keyword evidence="1" id="KW-0812">Transmembrane</keyword>